<gene>
    <name evidence="1" type="ORF">BECKFW1821B_GA0114236_10685</name>
</gene>
<protein>
    <submittedName>
        <fullName evidence="1">Uncharacterized protein</fullName>
    </submittedName>
</protein>
<name>A0A450T5C8_9GAMM</name>
<organism evidence="1">
    <name type="scientific">Candidatus Kentrum sp. FW</name>
    <dbReference type="NCBI Taxonomy" id="2126338"/>
    <lineage>
        <taxon>Bacteria</taxon>
        <taxon>Pseudomonadati</taxon>
        <taxon>Pseudomonadota</taxon>
        <taxon>Gammaproteobacteria</taxon>
        <taxon>Candidatus Kentrum</taxon>
    </lineage>
</organism>
<dbReference type="EMBL" id="CAADFD010000068">
    <property type="protein sequence ID" value="VFJ61841.1"/>
    <property type="molecule type" value="Genomic_DNA"/>
</dbReference>
<accession>A0A450T5C8</accession>
<dbReference type="AlphaFoldDB" id="A0A450T5C8"/>
<proteinExistence type="predicted"/>
<reference evidence="1" key="1">
    <citation type="submission" date="2019-02" db="EMBL/GenBank/DDBJ databases">
        <authorList>
            <person name="Gruber-Vodicka R. H."/>
            <person name="Seah K. B. B."/>
        </authorList>
    </citation>
    <scope>NUCLEOTIDE SEQUENCE</scope>
    <source>
        <strain evidence="1">BECK_BZ106</strain>
    </source>
</reference>
<evidence type="ECO:0000313" key="1">
    <source>
        <dbReference type="EMBL" id="VFJ61841.1"/>
    </source>
</evidence>
<sequence>MEGKRHHLDVSNMFGPFAEDKEAAIKYRNNRLMPAVEHDEDILLDFSDVTSAPHGFPSALLATPIKCTGMKAYKKIEIVNAAVEIRVIIDFIMDENT</sequence>